<proteinExistence type="inferred from homology"/>
<organism evidence="3 4">
    <name type="scientific">Wenyingzhuangia fucanilytica</name>
    <dbReference type="NCBI Taxonomy" id="1790137"/>
    <lineage>
        <taxon>Bacteria</taxon>
        <taxon>Pseudomonadati</taxon>
        <taxon>Bacteroidota</taxon>
        <taxon>Flavobacteriia</taxon>
        <taxon>Flavobacteriales</taxon>
        <taxon>Flavobacteriaceae</taxon>
        <taxon>Wenyingzhuangia</taxon>
    </lineage>
</organism>
<evidence type="ECO:0000256" key="2">
    <source>
        <dbReference type="ARBA" id="ARBA00022526"/>
    </source>
</evidence>
<dbReference type="GO" id="GO:0017057">
    <property type="term" value="F:6-phosphogluconolactonase activity"/>
    <property type="evidence" value="ECO:0007669"/>
    <property type="project" value="TreeGrafter"/>
</dbReference>
<evidence type="ECO:0000256" key="1">
    <source>
        <dbReference type="ARBA" id="ARBA00005564"/>
    </source>
</evidence>
<dbReference type="GO" id="GO:0006006">
    <property type="term" value="P:glucose metabolic process"/>
    <property type="evidence" value="ECO:0007669"/>
    <property type="project" value="UniProtKB-KW"/>
</dbReference>
<dbReference type="Pfam" id="PF10282">
    <property type="entry name" value="Lactonase"/>
    <property type="match status" value="1"/>
</dbReference>
<comment type="similarity">
    <text evidence="1">Belongs to the cycloisomerase 2 family.</text>
</comment>
<evidence type="ECO:0000313" key="4">
    <source>
        <dbReference type="Proteomes" id="UP000092967"/>
    </source>
</evidence>
<dbReference type="AlphaFoldDB" id="A0A1B1Y4I2"/>
<sequence>MGTYTNKNNPQSEGIYEYQLKNNGTLDSIRLLVKTENPTYLIKSFDKNFLLTTNSQWDGTISSFKIEPESLKEISISKADKSPCYIAINKDNYVLTANYNSGTTNLHRLNEKGELVGPLDTQQNEITVPSNNKRQDFPHAHSCYFEPNSENIISVDLGANKLVFSTIDKDFNKFVPNEFHELQMPGECGPRILTFHPTQPWIYSVNELDGTVTFIKKNIPNNSYKIIQTVKTLPDDFKEINWAAHITITKDGKYVYMSNRGHDSIGILKVLPSGKLELIDTISTHGKHPRNFSLTPDEKFLIVANRDTNNICSFRRNSKTGKLTFVDEVLAPRPVSILF</sequence>
<keyword evidence="4" id="KW-1185">Reference proteome</keyword>
<dbReference type="STRING" id="1790137.AXE80_05065"/>
<protein>
    <recommendedName>
        <fullName evidence="5">6-phosphogluconolactonase</fullName>
    </recommendedName>
</protein>
<dbReference type="PANTHER" id="PTHR30344">
    <property type="entry name" value="6-PHOSPHOGLUCONOLACTONASE-RELATED"/>
    <property type="match status" value="1"/>
</dbReference>
<evidence type="ECO:0008006" key="5">
    <source>
        <dbReference type="Google" id="ProtNLM"/>
    </source>
</evidence>
<keyword evidence="2" id="KW-0313">Glucose metabolism</keyword>
<dbReference type="PANTHER" id="PTHR30344:SF1">
    <property type="entry name" value="6-PHOSPHOGLUCONOLACTONASE"/>
    <property type="match status" value="1"/>
</dbReference>
<dbReference type="InterPro" id="IPR015943">
    <property type="entry name" value="WD40/YVTN_repeat-like_dom_sf"/>
</dbReference>
<gene>
    <name evidence="3" type="ORF">AXE80_05065</name>
</gene>
<keyword evidence="2" id="KW-0119">Carbohydrate metabolism</keyword>
<dbReference type="InterPro" id="IPR019405">
    <property type="entry name" value="Lactonase_7-beta_prop"/>
</dbReference>
<name>A0A1B1Y4I2_9FLAO</name>
<dbReference type="EMBL" id="CP014224">
    <property type="protein sequence ID" value="ANW95684.1"/>
    <property type="molecule type" value="Genomic_DNA"/>
</dbReference>
<dbReference type="InterPro" id="IPR011048">
    <property type="entry name" value="Haem_d1_sf"/>
</dbReference>
<evidence type="ECO:0000313" key="3">
    <source>
        <dbReference type="EMBL" id="ANW95684.1"/>
    </source>
</evidence>
<dbReference type="InterPro" id="IPR050282">
    <property type="entry name" value="Cycloisomerase_2"/>
</dbReference>
<reference evidence="3 4" key="1">
    <citation type="submission" date="2016-02" db="EMBL/GenBank/DDBJ databases">
        <authorList>
            <person name="Wen L."/>
            <person name="He K."/>
            <person name="Yang H."/>
        </authorList>
    </citation>
    <scope>NUCLEOTIDE SEQUENCE [LARGE SCALE GENOMIC DNA]</scope>
    <source>
        <strain evidence="3 4">CZ1127</strain>
    </source>
</reference>
<dbReference type="Proteomes" id="UP000092967">
    <property type="component" value="Chromosome"/>
</dbReference>
<dbReference type="GO" id="GO:0005829">
    <property type="term" value="C:cytosol"/>
    <property type="evidence" value="ECO:0007669"/>
    <property type="project" value="TreeGrafter"/>
</dbReference>
<accession>A0A1B1Y4I2</accession>
<dbReference type="SUPFAM" id="SSF51004">
    <property type="entry name" value="C-terminal (heme d1) domain of cytochrome cd1-nitrite reductase"/>
    <property type="match status" value="1"/>
</dbReference>
<dbReference type="KEGG" id="wfu:AXE80_05065"/>
<dbReference type="Gene3D" id="2.130.10.10">
    <property type="entry name" value="YVTN repeat-like/Quinoprotein amine dehydrogenase"/>
    <property type="match status" value="1"/>
</dbReference>